<dbReference type="Proteomes" id="UP000664265">
    <property type="component" value="Unassembled WGS sequence"/>
</dbReference>
<evidence type="ECO:0000313" key="2">
    <source>
        <dbReference type="EMBL" id="MBO1363203.1"/>
    </source>
</evidence>
<keyword evidence="1" id="KW-0732">Signal</keyword>
<organism evidence="2 3">
    <name type="scientific">Prevotella illustrans</name>
    <dbReference type="NCBI Taxonomy" id="2800387"/>
    <lineage>
        <taxon>Bacteria</taxon>
        <taxon>Pseudomonadati</taxon>
        <taxon>Bacteroidota</taxon>
        <taxon>Bacteroidia</taxon>
        <taxon>Bacteroidales</taxon>
        <taxon>Prevotellaceae</taxon>
        <taxon>Prevotella</taxon>
    </lineage>
</organism>
<feature type="chain" id="PRO_5045048776" description="Lipoprotein" evidence="1">
    <location>
        <begin position="25"/>
        <end position="150"/>
    </location>
</feature>
<dbReference type="EMBL" id="JAERMS010000011">
    <property type="protein sequence ID" value="MBO1363203.1"/>
    <property type="molecule type" value="Genomic_DNA"/>
</dbReference>
<protein>
    <recommendedName>
        <fullName evidence="4">Lipoprotein</fullName>
    </recommendedName>
</protein>
<gene>
    <name evidence="2" type="ORF">JHU38_05345</name>
</gene>
<accession>A0ABS3M4V4</accession>
<evidence type="ECO:0000256" key="1">
    <source>
        <dbReference type="SAM" id="SignalP"/>
    </source>
</evidence>
<evidence type="ECO:0008006" key="4">
    <source>
        <dbReference type="Google" id="ProtNLM"/>
    </source>
</evidence>
<name>A0ABS3M4V4_9BACT</name>
<comment type="caution">
    <text evidence="2">The sequence shown here is derived from an EMBL/GenBank/DDBJ whole genome shotgun (WGS) entry which is preliminary data.</text>
</comment>
<evidence type="ECO:0000313" key="3">
    <source>
        <dbReference type="Proteomes" id="UP000664265"/>
    </source>
</evidence>
<feature type="signal peptide" evidence="1">
    <location>
        <begin position="1"/>
        <end position="24"/>
    </location>
</feature>
<reference evidence="2 3" key="1">
    <citation type="submission" date="2021-01" db="EMBL/GenBank/DDBJ databases">
        <title>Prevotella A2931 sp. nov.</title>
        <authorList>
            <person name="Buhl M."/>
            <person name="Oberhettinger P."/>
        </authorList>
    </citation>
    <scope>NUCLEOTIDE SEQUENCE [LARGE SCALE GENOMIC DNA]</scope>
    <source>
        <strain evidence="2 3">A2931</strain>
    </source>
</reference>
<keyword evidence="3" id="KW-1185">Reference proteome</keyword>
<sequence>MKKLFLFVFAIIISSMGTMSCRFAKEDNPGDTVAASVFEPVEPKVRIQQDSTHTTLTEGRDSIGIYYIGEASNKSQLQLLSYPSRRDTTSYFKAHHVKVKGSAQIGNVVRIGFFLLPSGDSIVNRVEQIKPSATTSKSYKLHQAPDRTEE</sequence>
<proteinExistence type="predicted"/>
<dbReference type="PROSITE" id="PS51257">
    <property type="entry name" value="PROKAR_LIPOPROTEIN"/>
    <property type="match status" value="1"/>
</dbReference>